<dbReference type="InterPro" id="IPR011989">
    <property type="entry name" value="ARM-like"/>
</dbReference>
<comment type="caution">
    <text evidence="5">The sequence shown here is derived from an EMBL/GenBank/DDBJ whole genome shotgun (WGS) entry which is preliminary data.</text>
</comment>
<reference evidence="5" key="1">
    <citation type="submission" date="2021-02" db="EMBL/GenBank/DDBJ databases">
        <authorList>
            <person name="Nowell W R."/>
        </authorList>
    </citation>
    <scope>NUCLEOTIDE SEQUENCE</scope>
</reference>
<feature type="region of interest" description="Disordered" evidence="2">
    <location>
        <begin position="1"/>
        <end position="20"/>
    </location>
</feature>
<dbReference type="InterPro" id="IPR054476">
    <property type="entry name" value="Ltn1_N"/>
</dbReference>
<evidence type="ECO:0000313" key="4">
    <source>
        <dbReference type="EMBL" id="CAF1566800.1"/>
    </source>
</evidence>
<accession>A0A816FWD6</accession>
<keyword evidence="1" id="KW-0808">Transferase</keyword>
<dbReference type="Pfam" id="PF22958">
    <property type="entry name" value="Ltn1_1st"/>
    <property type="match status" value="1"/>
</dbReference>
<evidence type="ECO:0000313" key="6">
    <source>
        <dbReference type="Proteomes" id="UP000663832"/>
    </source>
</evidence>
<keyword evidence="1" id="KW-0833">Ubl conjugation pathway</keyword>
<dbReference type="GO" id="GO:1990112">
    <property type="term" value="C:RQC complex"/>
    <property type="evidence" value="ECO:0007669"/>
    <property type="project" value="UniProtKB-UniRule"/>
</dbReference>
<comment type="function">
    <text evidence="1">E3 ubiquitin-protein ligase. Component of the ribosome quality control complex (RQC), a ribosome-associated complex that mediates ubiquitination and extraction of incompletely synthesized nascent chains for proteasomal degradation.</text>
</comment>
<dbReference type="PANTHER" id="PTHR12389">
    <property type="entry name" value="ZINC FINGER PROTEIN 294"/>
    <property type="match status" value="1"/>
</dbReference>
<dbReference type="GO" id="GO:0005829">
    <property type="term" value="C:cytosol"/>
    <property type="evidence" value="ECO:0007669"/>
    <property type="project" value="UniProtKB-UniRule"/>
</dbReference>
<dbReference type="GO" id="GO:0072344">
    <property type="term" value="P:rescue of stalled ribosome"/>
    <property type="evidence" value="ECO:0007669"/>
    <property type="project" value="UniProtKB-UniRule"/>
</dbReference>
<dbReference type="InterPro" id="IPR016024">
    <property type="entry name" value="ARM-type_fold"/>
</dbReference>
<evidence type="ECO:0000259" key="3">
    <source>
        <dbReference type="Pfam" id="PF22958"/>
    </source>
</evidence>
<keyword evidence="1" id="KW-0863">Zinc-finger</keyword>
<dbReference type="GO" id="GO:0061630">
    <property type="term" value="F:ubiquitin protein ligase activity"/>
    <property type="evidence" value="ECO:0007669"/>
    <property type="project" value="UniProtKB-UniRule"/>
</dbReference>
<dbReference type="GO" id="GO:0008270">
    <property type="term" value="F:zinc ion binding"/>
    <property type="evidence" value="ECO:0007669"/>
    <property type="project" value="UniProtKB-KW"/>
</dbReference>
<dbReference type="SUPFAM" id="SSF48371">
    <property type="entry name" value="ARM repeat"/>
    <property type="match status" value="1"/>
</dbReference>
<dbReference type="PANTHER" id="PTHR12389:SF0">
    <property type="entry name" value="E3 UBIQUITIN-PROTEIN LIGASE LISTERIN"/>
    <property type="match status" value="1"/>
</dbReference>
<dbReference type="Proteomes" id="UP000663877">
    <property type="component" value="Unassembled WGS sequence"/>
</dbReference>
<dbReference type="OrthoDB" id="6108at2759"/>
<evidence type="ECO:0000256" key="2">
    <source>
        <dbReference type="SAM" id="MobiDB-lite"/>
    </source>
</evidence>
<gene>
    <name evidence="4" type="ORF">BJG266_LOCUS47400</name>
    <name evidence="5" type="ORF">QVE165_LOCUS64439</name>
</gene>
<comment type="pathway">
    <text evidence="1">Protein modification; protein ubiquitination.</text>
</comment>
<dbReference type="Proteomes" id="UP000663832">
    <property type="component" value="Unassembled WGS sequence"/>
</dbReference>
<dbReference type="GO" id="GO:0016567">
    <property type="term" value="P:protein ubiquitination"/>
    <property type="evidence" value="ECO:0007669"/>
    <property type="project" value="UniProtKB-UniPathway"/>
</dbReference>
<evidence type="ECO:0000313" key="5">
    <source>
        <dbReference type="EMBL" id="CAF1667063.1"/>
    </source>
</evidence>
<sequence length="539" mass="62353">MSKRGTQRTRGNTKPASSAKASATLITHGINSFTLFSGDIPISNGIDDIGIDNDIDSELRVILRKLTKKDSTTKIRAFNELRDYCDENESADDKIRVFLPFFISHYRKWSTDCDQRVRDECQLTFDTIGMRMKKNLSPHLKVLLPIWLMAQCDSYAPAASKAKFLYTKLFSGENKQAEAVYFARNEIMSTLTDEINQCSDVLKDKKENEMETDDAHERRLAQVLLALALFLNYFEANKRSELTSHFKTIFDSGKFWKLDKIKSVQIQSSFYRCLYELINLIPDVIREYKTKIIPLVFYAINETEPKLCPLIWDCLILCLDTFDDCWSLINYQKAFLPKLYAFLKNACHGNVFGVKDCLLPLIMKIPQTVIEDKINYRFIENFFQSMEEGILSIKGRQQMNNVSSLLKAYMDCLLYVLKHHTTNQLDFLNERLLPMIRRSLDDKDCSVRNVYARQYVYLLSSIQSFRLYSDHLNSVLELFRDLVNQSSTSSESNDLLKYIFEQSSILFETILCPPKLKNLRFAVKTSSSNDLSSMDSATF</sequence>
<keyword evidence="1" id="KW-0479">Metal-binding</keyword>
<dbReference type="EC" id="2.3.2.27" evidence="1"/>
<dbReference type="GO" id="GO:1990116">
    <property type="term" value="P:ribosome-associated ubiquitin-dependent protein catabolic process"/>
    <property type="evidence" value="ECO:0007669"/>
    <property type="project" value="UniProtKB-UniRule"/>
</dbReference>
<feature type="domain" description="E3 ubiquitin-protein ligase listerin N-terminal" evidence="3">
    <location>
        <begin position="55"/>
        <end position="365"/>
    </location>
</feature>
<comment type="subunit">
    <text evidence="1">Component of the ribosome quality control complex (RQC).</text>
</comment>
<name>A0A816FWD6_9BILA</name>
<dbReference type="GO" id="GO:0043023">
    <property type="term" value="F:ribosomal large subunit binding"/>
    <property type="evidence" value="ECO:0007669"/>
    <property type="project" value="TreeGrafter"/>
</dbReference>
<dbReference type="InterPro" id="IPR039795">
    <property type="entry name" value="LTN1/Rkr1"/>
</dbReference>
<proteinExistence type="inferred from homology"/>
<evidence type="ECO:0000256" key="1">
    <source>
        <dbReference type="RuleBase" id="RU367090"/>
    </source>
</evidence>
<dbReference type="EMBL" id="CAJNOM010005938">
    <property type="protein sequence ID" value="CAF1667063.1"/>
    <property type="molecule type" value="Genomic_DNA"/>
</dbReference>
<dbReference type="AlphaFoldDB" id="A0A816FWD6"/>
<organism evidence="5 6">
    <name type="scientific">Adineta steineri</name>
    <dbReference type="NCBI Taxonomy" id="433720"/>
    <lineage>
        <taxon>Eukaryota</taxon>
        <taxon>Metazoa</taxon>
        <taxon>Spiralia</taxon>
        <taxon>Gnathifera</taxon>
        <taxon>Rotifera</taxon>
        <taxon>Eurotatoria</taxon>
        <taxon>Bdelloidea</taxon>
        <taxon>Adinetida</taxon>
        <taxon>Adinetidae</taxon>
        <taxon>Adineta</taxon>
    </lineage>
</organism>
<keyword evidence="1" id="KW-0862">Zinc</keyword>
<keyword evidence="6" id="KW-1185">Reference proteome</keyword>
<feature type="non-terminal residue" evidence="5">
    <location>
        <position position="539"/>
    </location>
</feature>
<dbReference type="UniPathway" id="UPA00143"/>
<comment type="catalytic activity">
    <reaction evidence="1">
        <text>S-ubiquitinyl-[E2 ubiquitin-conjugating enzyme]-L-cysteine + [acceptor protein]-L-lysine = [E2 ubiquitin-conjugating enzyme]-L-cysteine + N(6)-ubiquitinyl-[acceptor protein]-L-lysine.</text>
        <dbReference type="EC" id="2.3.2.27"/>
    </reaction>
</comment>
<comment type="similarity">
    <text evidence="1">Belongs to the LTN1 family.</text>
</comment>
<dbReference type="EMBL" id="CAJNOI010005532">
    <property type="protein sequence ID" value="CAF1566800.1"/>
    <property type="molecule type" value="Genomic_DNA"/>
</dbReference>
<protein>
    <recommendedName>
        <fullName evidence="1">E3 ubiquitin-protein ligase listerin</fullName>
        <ecNumber evidence="1">2.3.2.27</ecNumber>
    </recommendedName>
    <alternativeName>
        <fullName evidence="1">RING-type E3 ubiquitin transferase listerin</fullName>
    </alternativeName>
</protein>
<dbReference type="Gene3D" id="1.25.10.10">
    <property type="entry name" value="Leucine-rich Repeat Variant"/>
    <property type="match status" value="1"/>
</dbReference>